<accession>A0ABQ0XVR6</accession>
<dbReference type="Gene3D" id="1.10.443.10">
    <property type="entry name" value="Intergrase catalytic core"/>
    <property type="match status" value="1"/>
</dbReference>
<keyword evidence="3" id="KW-1185">Reference proteome</keyword>
<evidence type="ECO:0008006" key="4">
    <source>
        <dbReference type="Google" id="ProtNLM"/>
    </source>
</evidence>
<sequence>MQLGKGFSIQYVSKRLGHADITTTLSIYSHLLEESQKQEENKTLEVLRSM</sequence>
<dbReference type="InterPro" id="IPR011010">
    <property type="entry name" value="DNA_brk_join_enz"/>
</dbReference>
<dbReference type="SUPFAM" id="SSF56349">
    <property type="entry name" value="DNA breaking-rejoining enzymes"/>
    <property type="match status" value="1"/>
</dbReference>
<comment type="caution">
    <text evidence="2">The sequence shown here is derived from an EMBL/GenBank/DDBJ whole genome shotgun (WGS) entry which is preliminary data.</text>
</comment>
<reference evidence="2 3" key="1">
    <citation type="submission" date="2019-07" db="EMBL/GenBank/DDBJ databases">
        <title>Whole genome shotgun sequence of Staphylococcus arlettae NBRC 109765.</title>
        <authorList>
            <person name="Hosoyama A."/>
            <person name="Uohara A."/>
            <person name="Ohji S."/>
            <person name="Ichikawa N."/>
        </authorList>
    </citation>
    <scope>NUCLEOTIDE SEQUENCE [LARGE SCALE GENOMIC DNA]</scope>
    <source>
        <strain evidence="2 3">NBRC 109765</strain>
    </source>
</reference>
<keyword evidence="1" id="KW-0233">DNA recombination</keyword>
<name>A0ABQ0XVR6_9STAP</name>
<gene>
    <name evidence="2" type="ORF">SAR03_18180</name>
</gene>
<proteinExistence type="predicted"/>
<dbReference type="EMBL" id="BKAV01000021">
    <property type="protein sequence ID" value="GEQ00781.1"/>
    <property type="molecule type" value="Genomic_DNA"/>
</dbReference>
<dbReference type="RefSeq" id="WP_157784595.1">
    <property type="nucleotide sequence ID" value="NZ_JAIEWS010000003.1"/>
</dbReference>
<evidence type="ECO:0000256" key="1">
    <source>
        <dbReference type="ARBA" id="ARBA00023172"/>
    </source>
</evidence>
<dbReference type="InterPro" id="IPR013762">
    <property type="entry name" value="Integrase-like_cat_sf"/>
</dbReference>
<dbReference type="Proteomes" id="UP000321598">
    <property type="component" value="Unassembled WGS sequence"/>
</dbReference>
<protein>
    <recommendedName>
        <fullName evidence="4">Integrase</fullName>
    </recommendedName>
</protein>
<evidence type="ECO:0000313" key="3">
    <source>
        <dbReference type="Proteomes" id="UP000321598"/>
    </source>
</evidence>
<evidence type="ECO:0000313" key="2">
    <source>
        <dbReference type="EMBL" id="GEQ00781.1"/>
    </source>
</evidence>
<organism evidence="2 3">
    <name type="scientific">Staphylococcus arlettae</name>
    <dbReference type="NCBI Taxonomy" id="29378"/>
    <lineage>
        <taxon>Bacteria</taxon>
        <taxon>Bacillati</taxon>
        <taxon>Bacillota</taxon>
        <taxon>Bacilli</taxon>
        <taxon>Bacillales</taxon>
        <taxon>Staphylococcaceae</taxon>
        <taxon>Staphylococcus</taxon>
    </lineage>
</organism>